<dbReference type="Proteomes" id="UP000078090">
    <property type="component" value="Unassembled WGS sequence"/>
</dbReference>
<name>A0A177M6E8_METMH</name>
<evidence type="ECO:0000313" key="2">
    <source>
        <dbReference type="EMBL" id="OAI01124.1"/>
    </source>
</evidence>
<dbReference type="RefSeq" id="WP_064009663.1">
    <property type="nucleotide sequence ID" value="NZ_LUUG01000093.1"/>
</dbReference>
<accession>A0A177M6E8</accession>
<evidence type="ECO:0008006" key="4">
    <source>
        <dbReference type="Google" id="ProtNLM"/>
    </source>
</evidence>
<evidence type="ECO:0000256" key="1">
    <source>
        <dbReference type="SAM" id="SignalP"/>
    </source>
</evidence>
<feature type="chain" id="PRO_5008067715" description="PBP domain-containing protein" evidence="1">
    <location>
        <begin position="25"/>
        <end position="519"/>
    </location>
</feature>
<dbReference type="AlphaFoldDB" id="A0A177M6E8"/>
<protein>
    <recommendedName>
        <fullName evidence="4">PBP domain-containing protein</fullName>
    </recommendedName>
</protein>
<comment type="caution">
    <text evidence="2">The sequence shown here is derived from an EMBL/GenBank/DDBJ whole genome shotgun (WGS) entry which is preliminary data.</text>
</comment>
<organism evidence="2 3">
    <name type="scientific">Methylomonas methanica</name>
    <dbReference type="NCBI Taxonomy" id="421"/>
    <lineage>
        <taxon>Bacteria</taxon>
        <taxon>Pseudomonadati</taxon>
        <taxon>Pseudomonadota</taxon>
        <taxon>Gammaproteobacteria</taxon>
        <taxon>Methylococcales</taxon>
        <taxon>Methylococcaceae</taxon>
        <taxon>Methylomonas</taxon>
    </lineage>
</organism>
<dbReference type="OrthoDB" id="5559748at2"/>
<proteinExistence type="predicted"/>
<dbReference type="Gene3D" id="3.40.190.10">
    <property type="entry name" value="Periplasmic binding protein-like II"/>
    <property type="match status" value="1"/>
</dbReference>
<feature type="signal peptide" evidence="1">
    <location>
        <begin position="1"/>
        <end position="24"/>
    </location>
</feature>
<dbReference type="EMBL" id="LUUG01000093">
    <property type="protein sequence ID" value="OAI01124.1"/>
    <property type="molecule type" value="Genomic_DNA"/>
</dbReference>
<sequence>MKKQLLSAAIAVASLAGFSQGALAHAPSVTPDIEIFMSGATAQDKALAALFVNLCDAGTLDVFKDNGTVGSEGKSHSAYFCTLNSTNVPGLTVNGAAATTAKVLFHKRSAGGSAQGVNPLIDGVAIAAMRIDNGNCTQQGVTNTWFCNASGANLTNVVSDAGISDVEPKLFVGPNKPSNASEVDPVAADAVLNVVPAAALVFGVPVSDNLYVALQRAQNLLTGFGGSCAPGAYTEACMPSLSKQQVAELISGQIKRWSEFKVGGVALTALTAGLTYTDSDGTVRNVTPNDTKVHYCKRIDGSGTGAQQYVKFLNNPCSSAGLSPDWPGSPLAGPVKHEISGSGDMELCLEDFADGEAVAKQITTTNPDVFNTAVNTAGNRAWAIGQQSLENNATHAKHYRFIKVDGVAPTLEQAFRGKYMDWVEQTFQWRKAISADKSTIIAKIAADAASPTILATELNIGFVHPFGQSGYLAIGNGNNFTDTLNVNAPVMPYSHAVAGSLSNCQVPVIKNSTNTSKPM</sequence>
<reference evidence="2 3" key="1">
    <citation type="submission" date="2016-03" db="EMBL/GenBank/DDBJ databases">
        <authorList>
            <person name="Ploux O."/>
        </authorList>
    </citation>
    <scope>NUCLEOTIDE SEQUENCE [LARGE SCALE GENOMIC DNA]</scope>
    <source>
        <strain evidence="2 3">R-45363</strain>
    </source>
</reference>
<keyword evidence="1" id="KW-0732">Signal</keyword>
<evidence type="ECO:0000313" key="3">
    <source>
        <dbReference type="Proteomes" id="UP000078090"/>
    </source>
</evidence>
<gene>
    <name evidence="2" type="ORF">A1332_03555</name>
</gene>